<dbReference type="InterPro" id="IPR008928">
    <property type="entry name" value="6-hairpin_glycosidase_sf"/>
</dbReference>
<dbReference type="Pfam" id="PF16334">
    <property type="entry name" value="DUF4964"/>
    <property type="match status" value="1"/>
</dbReference>
<comment type="caution">
    <text evidence="4">The sequence shown here is derived from an EMBL/GenBank/DDBJ whole genome shotgun (WGS) entry which is preliminary data.</text>
</comment>
<dbReference type="Proteomes" id="UP000612456">
    <property type="component" value="Unassembled WGS sequence"/>
</dbReference>
<dbReference type="AlphaFoldDB" id="A0A917DZ92"/>
<dbReference type="Pfam" id="PF17168">
    <property type="entry name" value="DUF5127"/>
    <property type="match status" value="1"/>
</dbReference>
<dbReference type="GO" id="GO:0005975">
    <property type="term" value="P:carbohydrate metabolic process"/>
    <property type="evidence" value="ECO:0007669"/>
    <property type="project" value="InterPro"/>
</dbReference>
<accession>A0A917DZ92</accession>
<dbReference type="PANTHER" id="PTHR31987:SF1">
    <property type="entry name" value="GLUTAMINASE A"/>
    <property type="match status" value="1"/>
</dbReference>
<dbReference type="PANTHER" id="PTHR31987">
    <property type="entry name" value="GLUTAMINASE A-RELATED"/>
    <property type="match status" value="1"/>
</dbReference>
<dbReference type="Pfam" id="PF16335">
    <property type="entry name" value="GtaA_6_Hairpin"/>
    <property type="match status" value="1"/>
</dbReference>
<evidence type="ECO:0008006" key="6">
    <source>
        <dbReference type="Google" id="ProtNLM"/>
    </source>
</evidence>
<gene>
    <name evidence="4" type="ORF">GCM10010911_51450</name>
</gene>
<evidence type="ECO:0000313" key="4">
    <source>
        <dbReference type="EMBL" id="GGD86688.1"/>
    </source>
</evidence>
<dbReference type="InterPro" id="IPR033433">
    <property type="entry name" value="GtaA_N"/>
</dbReference>
<proteinExistence type="predicted"/>
<organism evidence="4 5">
    <name type="scientific">Paenibacillus nasutitermitis</name>
    <dbReference type="NCBI Taxonomy" id="1652958"/>
    <lineage>
        <taxon>Bacteria</taxon>
        <taxon>Bacillati</taxon>
        <taxon>Bacillota</taxon>
        <taxon>Bacilli</taxon>
        <taxon>Bacillales</taxon>
        <taxon>Paenibacillaceae</taxon>
        <taxon>Paenibacillus</taxon>
    </lineage>
</organism>
<feature type="domain" description="Glutaminase A central" evidence="2">
    <location>
        <begin position="317"/>
        <end position="659"/>
    </location>
</feature>
<dbReference type="EMBL" id="BMHP01000004">
    <property type="protein sequence ID" value="GGD86688.1"/>
    <property type="molecule type" value="Genomic_DNA"/>
</dbReference>
<sequence>MQKSLRPPAVPLVTIDPYFSVWSMADRLTDDFTRHWTGKRNAMTGLIRIDNVTWRFAGLVEPNPENYYTEPQAMSQKQFELSPLTTTYVYEQSGVVLTVKFTSPLLVDDLNLLSRPVSYVSLSVRSVDGKPHQVQVYFDVTGEWCVDTSDQKVVWQREQKGDLSLLKMSNEEQRHLNRSGDDVRIDWGDFYLAASSPLIRAGIGPASIRKEFVRHGMFKEDAKWSMPQTVRESMPVMACVWEPETVESEEQSELLVLAYDDVYAIEYFGEPLQAFWKSSGVSTHRMIEDAFAEYPDILERCEAFDRQLTEEATRAGGEKYAELLTLSYRQAIAAHKLVLDRDGKLLFLSKECYSNGCIATVDVSYPSIPLFLLYNPELVKAIMRPIFKYAASDAWIYPFAPHDVGQYPLANGQVYGENRLEEQMPIEECGNMLIMTAAVSLADGHTEFAEENRELLALWASYLMDNGLDPAEQLCTDDFAGHQARNANLSIKAIMGIAGYAIVLDLMGHAKEAESFWSSAKTMAVEWERLAQDENRYQLAFGSTGTWSLKYNLVWDVLWQTHIFSEGIAEQEVAWYLSKSGTYGVPLDSRATYTKSDWLVWAAAMASRREDFIRLIEPLWDFANETPDRVPFSDWYDTGSARQLNFQHRSVVGGLFIKLLKERGFPGAQILQL</sequence>
<dbReference type="InterPro" id="IPR032514">
    <property type="entry name" value="GtaA_central"/>
</dbReference>
<name>A0A917DZ92_9BACL</name>
<keyword evidence="5" id="KW-1185">Reference proteome</keyword>
<dbReference type="InterPro" id="IPR032515">
    <property type="entry name" value="DUF4964"/>
</dbReference>
<dbReference type="SUPFAM" id="SSF48208">
    <property type="entry name" value="Six-hairpin glycosidases"/>
    <property type="match status" value="1"/>
</dbReference>
<reference evidence="4" key="2">
    <citation type="submission" date="2020-09" db="EMBL/GenBank/DDBJ databases">
        <authorList>
            <person name="Sun Q."/>
            <person name="Zhou Y."/>
        </authorList>
    </citation>
    <scope>NUCLEOTIDE SEQUENCE</scope>
    <source>
        <strain evidence="4">CGMCC 1.15178</strain>
    </source>
</reference>
<evidence type="ECO:0000313" key="5">
    <source>
        <dbReference type="Proteomes" id="UP000612456"/>
    </source>
</evidence>
<feature type="domain" description="DUF4964" evidence="1">
    <location>
        <begin position="2"/>
        <end position="59"/>
    </location>
</feature>
<reference evidence="4" key="1">
    <citation type="journal article" date="2014" name="Int. J. Syst. Evol. Microbiol.">
        <title>Complete genome sequence of Corynebacterium casei LMG S-19264T (=DSM 44701T), isolated from a smear-ripened cheese.</title>
        <authorList>
            <consortium name="US DOE Joint Genome Institute (JGI-PGF)"/>
            <person name="Walter F."/>
            <person name="Albersmeier A."/>
            <person name="Kalinowski J."/>
            <person name="Ruckert C."/>
        </authorList>
    </citation>
    <scope>NUCLEOTIDE SEQUENCE</scope>
    <source>
        <strain evidence="4">CGMCC 1.15178</strain>
    </source>
</reference>
<evidence type="ECO:0000259" key="3">
    <source>
        <dbReference type="Pfam" id="PF17168"/>
    </source>
</evidence>
<feature type="domain" description="Glutaminase A N-terminal" evidence="3">
    <location>
        <begin position="86"/>
        <end position="310"/>
    </location>
</feature>
<dbReference type="InterPro" id="IPR052743">
    <property type="entry name" value="Glutaminase_GtaA"/>
</dbReference>
<protein>
    <recommendedName>
        <fullName evidence="6">DUF4965 domain-containing protein</fullName>
    </recommendedName>
</protein>
<evidence type="ECO:0000259" key="1">
    <source>
        <dbReference type="Pfam" id="PF16334"/>
    </source>
</evidence>
<evidence type="ECO:0000259" key="2">
    <source>
        <dbReference type="Pfam" id="PF16335"/>
    </source>
</evidence>